<dbReference type="EMBL" id="JQ002659">
    <property type="protein sequence ID" value="AEV55772.1"/>
    <property type="molecule type" value="Genomic_DNA"/>
</dbReference>
<gene>
    <name evidence="1" type="primary">ORF128_3</name>
    <name evidence="1" type="ORF">HusqMp85</name>
</gene>
<reference evidence="1" key="1">
    <citation type="journal article" date="2012" name="PLoS ONE">
        <title>The Mitochondrial Genome of the Lycophyte Huperzia squarrosa: The Most Archaic Form in Vascular Plants.</title>
        <authorList>
            <person name="Liu Y."/>
            <person name="Wang B."/>
            <person name="Cui P."/>
            <person name="Li L."/>
            <person name="Xue J.Y."/>
            <person name="Yu J."/>
            <person name="Qiu Y.L."/>
        </authorList>
    </citation>
    <scope>NUCLEOTIDE SEQUENCE</scope>
</reference>
<organism evidence="1">
    <name type="scientific">Phlegmariurus squarrosus</name>
    <name type="common">Rock tassel fern</name>
    <name type="synonym">Lycopodium squarrosum</name>
    <dbReference type="NCBI Taxonomy" id="73615"/>
    <lineage>
        <taxon>Eukaryota</taxon>
        <taxon>Viridiplantae</taxon>
        <taxon>Streptophyta</taxon>
        <taxon>Embryophyta</taxon>
        <taxon>Tracheophyta</taxon>
        <taxon>Lycopodiopsida</taxon>
        <taxon>Lycopodiales</taxon>
        <taxon>Lycopodiaceae</taxon>
        <taxon>Huperzioideae</taxon>
        <taxon>Phlegmariurus</taxon>
    </lineage>
</organism>
<protein>
    <submittedName>
        <fullName evidence="1">Uncharacterized protein</fullName>
    </submittedName>
</protein>
<dbReference type="AlphaFoldDB" id="H9M865"/>
<accession>H9M865</accession>
<dbReference type="GeneID" id="12354454"/>
<name>H9M865_PHLSQ</name>
<proteinExistence type="predicted"/>
<dbReference type="RefSeq" id="YP_006234325.1">
    <property type="nucleotide sequence ID" value="NC_017755.1"/>
</dbReference>
<geneLocation type="mitochondrion" evidence="1"/>
<sequence>MNDVFPTHHEPLIFEFFEQRRFMNTFANQLRDVDLPGLVIIITIHNFIKSFHVAKIQESSTVHFVLGSPYWSKRWWHAFSIPTVPSSEAIASVLSLHYEEILCCFYVRATHSKRKSLRCEKQSAFFTT</sequence>
<keyword evidence="1" id="KW-0496">Mitochondrion</keyword>
<evidence type="ECO:0000313" key="1">
    <source>
        <dbReference type="EMBL" id="AEV55772.1"/>
    </source>
</evidence>